<dbReference type="Proteomes" id="UP001501600">
    <property type="component" value="Unassembled WGS sequence"/>
</dbReference>
<dbReference type="EC" id="1.7.2.2" evidence="3"/>
<organism evidence="12 13">
    <name type="scientific">Ferrimonas gelatinilytica</name>
    <dbReference type="NCBI Taxonomy" id="1255257"/>
    <lineage>
        <taxon>Bacteria</taxon>
        <taxon>Pseudomonadati</taxon>
        <taxon>Pseudomonadota</taxon>
        <taxon>Gammaproteobacteria</taxon>
        <taxon>Alteromonadales</taxon>
        <taxon>Ferrimonadaceae</taxon>
        <taxon>Ferrimonas</taxon>
    </lineage>
</organism>
<sequence>MIKKIALATAFAASPALVLAEPVNANNENWKEKYPNQYASWASSENTDQVVDMLEQNPNLVVLWAGYGFMKDYNKARGHQFALTDVIQTLRTGYPQGDKDGPMPAACWSCKTPDVARLIESEGEEGFMPHKWGSWGHEMDNSIGCADCHDSTSPKLALSRPYAERAMEVIDQPFAEQSRKMKGSQTCGQCHVEYYFDATNNNTVKFPWDNGLTAEDAEAYFDAIGFADWTHGISKAPMIKAQHPEYETWAISTHAEMDVTCIDCHMPKTTNEEGRKFSMHNVGNAMDNFEQVCASCHDSKADMEADLKDNKAKIAQAQSDAEAVIIRAHFEAKAAWDAGATEEQMKTALQHIRHAQWRWDYAIASHAIYVHNPSEALRLLASAKEIGEQAQAELKTVLDALNVKQPVALPDISTKAKAHEVVGFDHKADKANKARFLEERVKGEWKTNLK</sequence>
<comment type="catalytic activity">
    <reaction evidence="10">
        <text>6 Fe(III)-[cytochrome c] + NH4(+) + 2 H2O = 6 Fe(II)-[cytochrome c] + nitrite + 8 H(+)</text>
        <dbReference type="Rhea" id="RHEA:13089"/>
        <dbReference type="Rhea" id="RHEA-COMP:10350"/>
        <dbReference type="Rhea" id="RHEA-COMP:14399"/>
        <dbReference type="ChEBI" id="CHEBI:15377"/>
        <dbReference type="ChEBI" id="CHEBI:15378"/>
        <dbReference type="ChEBI" id="CHEBI:16301"/>
        <dbReference type="ChEBI" id="CHEBI:28938"/>
        <dbReference type="ChEBI" id="CHEBI:29033"/>
        <dbReference type="ChEBI" id="CHEBI:29034"/>
        <dbReference type="EC" id="1.7.2.2"/>
    </reaction>
</comment>
<gene>
    <name evidence="12" type="primary">nrfA_2</name>
    <name evidence="12" type="ORF">GCM10025772_20270</name>
</gene>
<dbReference type="InterPro" id="IPR003321">
    <property type="entry name" value="Cyt_c552"/>
</dbReference>
<protein>
    <recommendedName>
        <fullName evidence="3">nitrite reductase (cytochrome; ammonia-forming)</fullName>
        <ecNumber evidence="3">1.7.2.2</ecNumber>
    </recommendedName>
</protein>
<evidence type="ECO:0000256" key="9">
    <source>
        <dbReference type="ARBA" id="ARBA00023004"/>
    </source>
</evidence>
<keyword evidence="5" id="KW-0479">Metal-binding</keyword>
<evidence type="ECO:0000256" key="2">
    <source>
        <dbReference type="ARBA" id="ARBA00009288"/>
    </source>
</evidence>
<evidence type="ECO:0000256" key="10">
    <source>
        <dbReference type="ARBA" id="ARBA00049131"/>
    </source>
</evidence>
<comment type="caution">
    <text evidence="12">The sequence shown here is derived from an EMBL/GenBank/DDBJ whole genome shotgun (WGS) entry which is preliminary data.</text>
</comment>
<dbReference type="SUPFAM" id="SSF48695">
    <property type="entry name" value="Multiheme cytochromes"/>
    <property type="match status" value="1"/>
</dbReference>
<evidence type="ECO:0000256" key="4">
    <source>
        <dbReference type="ARBA" id="ARBA00022617"/>
    </source>
</evidence>
<feature type="chain" id="PRO_5045157348" description="nitrite reductase (cytochrome; ammonia-forming)" evidence="11">
    <location>
        <begin position="21"/>
        <end position="450"/>
    </location>
</feature>
<dbReference type="Gene3D" id="1.20.140.10">
    <property type="entry name" value="Butyryl-CoA Dehydrogenase, subunit A, domain 3"/>
    <property type="match status" value="1"/>
</dbReference>
<proteinExistence type="inferred from homology"/>
<dbReference type="PANTHER" id="PTHR30633">
    <property type="entry name" value="CYTOCHROME C-552 RESPIRATORY NITRITE REDUCTASE"/>
    <property type="match status" value="1"/>
</dbReference>
<evidence type="ECO:0000256" key="7">
    <source>
        <dbReference type="ARBA" id="ARBA00022837"/>
    </source>
</evidence>
<name>A0ABP9S8E2_9GAMM</name>
<dbReference type="CDD" id="cd00548">
    <property type="entry name" value="NrfA-like"/>
    <property type="match status" value="1"/>
</dbReference>
<dbReference type="Pfam" id="PF02335">
    <property type="entry name" value="Cytochrom_C552"/>
    <property type="match status" value="1"/>
</dbReference>
<dbReference type="EMBL" id="BAABLF010000013">
    <property type="protein sequence ID" value="GAA5192052.1"/>
    <property type="molecule type" value="Genomic_DNA"/>
</dbReference>
<evidence type="ECO:0000256" key="1">
    <source>
        <dbReference type="ARBA" id="ARBA00004196"/>
    </source>
</evidence>
<evidence type="ECO:0000256" key="6">
    <source>
        <dbReference type="ARBA" id="ARBA00022729"/>
    </source>
</evidence>
<keyword evidence="4" id="KW-0349">Heme</keyword>
<comment type="subcellular location">
    <subcellularLocation>
        <location evidence="1">Cell envelope</location>
    </subcellularLocation>
</comment>
<dbReference type="PANTHER" id="PTHR30633:SF0">
    <property type="entry name" value="CYTOCHROME C-552"/>
    <property type="match status" value="1"/>
</dbReference>
<evidence type="ECO:0000313" key="13">
    <source>
        <dbReference type="Proteomes" id="UP001501600"/>
    </source>
</evidence>
<comment type="similarity">
    <text evidence="2">Belongs to the cytochrome c-552 family.</text>
</comment>
<evidence type="ECO:0000256" key="3">
    <source>
        <dbReference type="ARBA" id="ARBA00011887"/>
    </source>
</evidence>
<evidence type="ECO:0000256" key="11">
    <source>
        <dbReference type="SAM" id="SignalP"/>
    </source>
</evidence>
<feature type="signal peptide" evidence="11">
    <location>
        <begin position="1"/>
        <end position="20"/>
    </location>
</feature>
<keyword evidence="9" id="KW-0408">Iron</keyword>
<dbReference type="NCBIfam" id="NF008339">
    <property type="entry name" value="PRK11125.1"/>
    <property type="match status" value="1"/>
</dbReference>
<keyword evidence="13" id="KW-1185">Reference proteome</keyword>
<evidence type="ECO:0000256" key="5">
    <source>
        <dbReference type="ARBA" id="ARBA00022723"/>
    </source>
</evidence>
<keyword evidence="7" id="KW-0106">Calcium</keyword>
<evidence type="ECO:0000313" key="12">
    <source>
        <dbReference type="EMBL" id="GAA5192052.1"/>
    </source>
</evidence>
<reference evidence="13" key="1">
    <citation type="journal article" date="2019" name="Int. J. Syst. Evol. Microbiol.">
        <title>The Global Catalogue of Microorganisms (GCM) 10K type strain sequencing project: providing services to taxonomists for standard genome sequencing and annotation.</title>
        <authorList>
            <consortium name="The Broad Institute Genomics Platform"/>
            <consortium name="The Broad Institute Genome Sequencing Center for Infectious Disease"/>
            <person name="Wu L."/>
            <person name="Ma J."/>
        </authorList>
    </citation>
    <scope>NUCLEOTIDE SEQUENCE [LARGE SCALE GENOMIC DNA]</scope>
    <source>
        <strain evidence="13">JCM 18720</strain>
    </source>
</reference>
<dbReference type="Gene3D" id="1.10.1130.10">
    <property type="entry name" value="Flavocytochrome C3, Chain A"/>
    <property type="match status" value="1"/>
</dbReference>
<keyword evidence="6 11" id="KW-0732">Signal</keyword>
<evidence type="ECO:0000256" key="8">
    <source>
        <dbReference type="ARBA" id="ARBA00023002"/>
    </source>
</evidence>
<dbReference type="InterPro" id="IPR036280">
    <property type="entry name" value="Multihaem_cyt_sf"/>
</dbReference>
<accession>A0ABP9S8E2</accession>
<keyword evidence="8" id="KW-0560">Oxidoreductase</keyword>
<dbReference type="PIRSF" id="PIRSF000243">
    <property type="entry name" value="Cyt_c552"/>
    <property type="match status" value="1"/>
</dbReference>